<organism evidence="2 3">
    <name type="scientific">Hibiscus sabdariffa</name>
    <name type="common">roselle</name>
    <dbReference type="NCBI Taxonomy" id="183260"/>
    <lineage>
        <taxon>Eukaryota</taxon>
        <taxon>Viridiplantae</taxon>
        <taxon>Streptophyta</taxon>
        <taxon>Embryophyta</taxon>
        <taxon>Tracheophyta</taxon>
        <taxon>Spermatophyta</taxon>
        <taxon>Magnoliopsida</taxon>
        <taxon>eudicotyledons</taxon>
        <taxon>Gunneridae</taxon>
        <taxon>Pentapetalae</taxon>
        <taxon>rosids</taxon>
        <taxon>malvids</taxon>
        <taxon>Malvales</taxon>
        <taxon>Malvaceae</taxon>
        <taxon>Malvoideae</taxon>
        <taxon>Hibiscus</taxon>
    </lineage>
</organism>
<proteinExistence type="predicted"/>
<reference evidence="2 3" key="1">
    <citation type="journal article" date="2024" name="G3 (Bethesda)">
        <title>Genome assembly of Hibiscus sabdariffa L. provides insights into metabolisms of medicinal natural products.</title>
        <authorList>
            <person name="Kim T."/>
        </authorList>
    </citation>
    <scope>NUCLEOTIDE SEQUENCE [LARGE SCALE GENOMIC DNA]</scope>
    <source>
        <strain evidence="2">TK-2024</strain>
        <tissue evidence="2">Old leaves</tissue>
    </source>
</reference>
<comment type="caution">
    <text evidence="2">The sequence shown here is derived from an EMBL/GenBank/DDBJ whole genome shotgun (WGS) entry which is preliminary data.</text>
</comment>
<keyword evidence="3" id="KW-1185">Reference proteome</keyword>
<dbReference type="Proteomes" id="UP001396334">
    <property type="component" value="Unassembled WGS sequence"/>
</dbReference>
<evidence type="ECO:0000313" key="3">
    <source>
        <dbReference type="Proteomes" id="UP001396334"/>
    </source>
</evidence>
<accession>A0ABR2Q5C9</accession>
<protein>
    <submittedName>
        <fullName evidence="2">Uncharacterized protein</fullName>
    </submittedName>
</protein>
<feature type="region of interest" description="Disordered" evidence="1">
    <location>
        <begin position="1"/>
        <end position="49"/>
    </location>
</feature>
<evidence type="ECO:0000313" key="2">
    <source>
        <dbReference type="EMBL" id="KAK8995876.1"/>
    </source>
</evidence>
<name>A0ABR2Q5C9_9ROSI</name>
<evidence type="ECO:0000256" key="1">
    <source>
        <dbReference type="SAM" id="MobiDB-lite"/>
    </source>
</evidence>
<feature type="compositionally biased region" description="Basic and acidic residues" evidence="1">
    <location>
        <begin position="1"/>
        <end position="40"/>
    </location>
</feature>
<sequence>MFHKESMVKDEGVDENEARDVDEVLRGEEIQEHMEEERNNVEAGGGQETRKSKVVMALGKMVYPLDWRAKRVVSSSLVINPAMVVMVLAKRSRIVGLEEKISMFC</sequence>
<dbReference type="EMBL" id="JBBPBN010000045">
    <property type="protein sequence ID" value="KAK8995876.1"/>
    <property type="molecule type" value="Genomic_DNA"/>
</dbReference>
<gene>
    <name evidence="2" type="ORF">V6N11_076132</name>
</gene>